<reference evidence="1 2" key="1">
    <citation type="submission" date="2021-06" db="EMBL/GenBank/DDBJ databases">
        <authorList>
            <person name="Palmer J.M."/>
        </authorList>
    </citation>
    <scope>NUCLEOTIDE SEQUENCE [LARGE SCALE GENOMIC DNA]</scope>
    <source>
        <strain evidence="2">if_2019</strain>
        <tissue evidence="1">Muscle</tissue>
    </source>
</reference>
<dbReference type="Proteomes" id="UP001482620">
    <property type="component" value="Unassembled WGS sequence"/>
</dbReference>
<name>A0ABV0VKR6_9TELE</name>
<proteinExistence type="predicted"/>
<evidence type="ECO:0000313" key="2">
    <source>
        <dbReference type="Proteomes" id="UP001482620"/>
    </source>
</evidence>
<dbReference type="EMBL" id="JAHRIQ010108278">
    <property type="protein sequence ID" value="MEQ2256903.1"/>
    <property type="molecule type" value="Genomic_DNA"/>
</dbReference>
<accession>A0ABV0VKR6</accession>
<organism evidence="1 2">
    <name type="scientific">Ilyodon furcidens</name>
    <name type="common">goldbreast splitfin</name>
    <dbReference type="NCBI Taxonomy" id="33524"/>
    <lineage>
        <taxon>Eukaryota</taxon>
        <taxon>Metazoa</taxon>
        <taxon>Chordata</taxon>
        <taxon>Craniata</taxon>
        <taxon>Vertebrata</taxon>
        <taxon>Euteleostomi</taxon>
        <taxon>Actinopterygii</taxon>
        <taxon>Neopterygii</taxon>
        <taxon>Teleostei</taxon>
        <taxon>Neoteleostei</taxon>
        <taxon>Acanthomorphata</taxon>
        <taxon>Ovalentaria</taxon>
        <taxon>Atherinomorphae</taxon>
        <taxon>Cyprinodontiformes</taxon>
        <taxon>Goodeidae</taxon>
        <taxon>Ilyodon</taxon>
    </lineage>
</organism>
<protein>
    <submittedName>
        <fullName evidence="1">Uncharacterized protein</fullName>
    </submittedName>
</protein>
<gene>
    <name evidence="1" type="ORF">ILYODFUR_028840</name>
</gene>
<keyword evidence="2" id="KW-1185">Reference proteome</keyword>
<sequence length="66" mass="7350">MKNCFQGKVAPQGAYVLTSGFTITLWCTTKTTMHGLVFYFEGICQPTSGERRSADLSSRLKTINEK</sequence>
<comment type="caution">
    <text evidence="1">The sequence shown here is derived from an EMBL/GenBank/DDBJ whole genome shotgun (WGS) entry which is preliminary data.</text>
</comment>
<evidence type="ECO:0000313" key="1">
    <source>
        <dbReference type="EMBL" id="MEQ2256903.1"/>
    </source>
</evidence>